<evidence type="ECO:0000256" key="2">
    <source>
        <dbReference type="SAM" id="SignalP"/>
    </source>
</evidence>
<protein>
    <recommendedName>
        <fullName evidence="5">Carboxypeptidase regulatory-like domain-containing protein</fullName>
    </recommendedName>
</protein>
<name>A0A0B5FC25_9BACT</name>
<dbReference type="SUPFAM" id="SSF49464">
    <property type="entry name" value="Carboxypeptidase regulatory domain-like"/>
    <property type="match status" value="1"/>
</dbReference>
<evidence type="ECO:0000313" key="3">
    <source>
        <dbReference type="EMBL" id="AJF05732.1"/>
    </source>
</evidence>
<dbReference type="STRING" id="483547.GSUB_02905"/>
<reference evidence="3 4" key="1">
    <citation type="journal article" date="2015" name="Genome Announc.">
        <title>Genomes of Geoalkalibacter ferrihydriticus Z-0531T and Geoalkalibacter subterraneus Red1T, Two Haloalkaliphilic Metal-Reducing Deltaproteobacteria.</title>
        <authorList>
            <person name="Badalamenti J.P."/>
            <person name="Krajmalnik-Brown R."/>
            <person name="Torres C.I."/>
            <person name="Bond D.R."/>
        </authorList>
    </citation>
    <scope>NUCLEOTIDE SEQUENCE [LARGE SCALE GENOMIC DNA]</scope>
    <source>
        <strain evidence="3 4">Red1</strain>
    </source>
</reference>
<organism evidence="3 4">
    <name type="scientific">Geoalkalibacter subterraneus</name>
    <dbReference type="NCBI Taxonomy" id="483547"/>
    <lineage>
        <taxon>Bacteria</taxon>
        <taxon>Pseudomonadati</taxon>
        <taxon>Thermodesulfobacteriota</taxon>
        <taxon>Desulfuromonadia</taxon>
        <taxon>Desulfuromonadales</taxon>
        <taxon>Geoalkalibacteraceae</taxon>
        <taxon>Geoalkalibacter</taxon>
    </lineage>
</organism>
<dbReference type="KEGG" id="gsb:GSUB_02905"/>
<dbReference type="Proteomes" id="UP000035036">
    <property type="component" value="Chromosome"/>
</dbReference>
<accession>A0A0B5FC25</accession>
<dbReference type="AlphaFoldDB" id="A0A0B5FC25"/>
<proteinExistence type="predicted"/>
<dbReference type="EMBL" id="CP010311">
    <property type="protein sequence ID" value="AJF05732.1"/>
    <property type="molecule type" value="Genomic_DNA"/>
</dbReference>
<dbReference type="OrthoDB" id="5401722at2"/>
<sequence>MNKILIFLLLSVAPVFAFAASGIEGRVAWRGQLVEGVRVHAYRSIADIATGGEVAVSPPVDVDGTYRLELPPGNYYLVARDFEGEPREGGYFCYYSGAPVRVENESFSQVGFNLVRIPEQVDVEPGGSSGIEGEITFQDELLERCYLYVYTDPERGFKGPGYVIAPVEKGRFRLRLPPGEYWILARKRAAGGRFGPIEIGDYFNFYYGNPVRVGEGEMHPVHIETVTRLDMLEKGDSPFRGVSGRILDSEGRPVSGVRVFAYQDPAMTGTPAAMSSPSGEDGLYRLPLSAQGPWYFLARESLGGPAGPDELQGRYQGGAGSGLNLSSENPSLEVDIHVRSSM</sequence>
<keyword evidence="4" id="KW-1185">Reference proteome</keyword>
<evidence type="ECO:0000313" key="4">
    <source>
        <dbReference type="Proteomes" id="UP000035036"/>
    </source>
</evidence>
<feature type="region of interest" description="Disordered" evidence="1">
    <location>
        <begin position="307"/>
        <end position="342"/>
    </location>
</feature>
<gene>
    <name evidence="3" type="ORF">GSUB_02905</name>
</gene>
<dbReference type="RefSeq" id="WP_040199116.1">
    <property type="nucleotide sequence ID" value="NZ_CP010311.1"/>
</dbReference>
<evidence type="ECO:0000256" key="1">
    <source>
        <dbReference type="SAM" id="MobiDB-lite"/>
    </source>
</evidence>
<evidence type="ECO:0008006" key="5">
    <source>
        <dbReference type="Google" id="ProtNLM"/>
    </source>
</evidence>
<feature type="chain" id="PRO_5002102757" description="Carboxypeptidase regulatory-like domain-containing protein" evidence="2">
    <location>
        <begin position="20"/>
        <end position="342"/>
    </location>
</feature>
<dbReference type="HOGENOM" id="CLU_780232_0_0_7"/>
<keyword evidence="2" id="KW-0732">Signal</keyword>
<dbReference type="InterPro" id="IPR008969">
    <property type="entry name" value="CarboxyPept-like_regulatory"/>
</dbReference>
<feature type="signal peptide" evidence="2">
    <location>
        <begin position="1"/>
        <end position="19"/>
    </location>
</feature>